<name>A0ABV9SXW6_9BACT</name>
<dbReference type="NCBIfam" id="NF004051">
    <property type="entry name" value="PRK05571.1"/>
    <property type="match status" value="1"/>
</dbReference>
<dbReference type="InterPro" id="IPR036569">
    <property type="entry name" value="RpiB_LacA_LacB_sf"/>
</dbReference>
<dbReference type="PANTHER" id="PTHR30345:SF0">
    <property type="entry name" value="DNA DAMAGE-REPAIR_TOLERATION PROTEIN DRT102"/>
    <property type="match status" value="1"/>
</dbReference>
<dbReference type="NCBIfam" id="TIGR01120">
    <property type="entry name" value="rpiB"/>
    <property type="match status" value="1"/>
</dbReference>
<sequence>MSKLIAIGGDHAGFEYKQRLITLLENKGYEVKDFGPDTSDSVDYPDYVHPLCEAIEKREMDLGVIICGSGNGVAITANKHQGIRAAICWNEELAALARQHNDANLIALPARFIPYALTEKLVDIFLNTEFEGGRHARRVGKIPC</sequence>
<dbReference type="Proteomes" id="UP001595818">
    <property type="component" value="Unassembled WGS sequence"/>
</dbReference>
<reference evidence="4" key="1">
    <citation type="journal article" date="2019" name="Int. J. Syst. Evol. Microbiol.">
        <title>The Global Catalogue of Microorganisms (GCM) 10K type strain sequencing project: providing services to taxonomists for standard genome sequencing and annotation.</title>
        <authorList>
            <consortium name="The Broad Institute Genomics Platform"/>
            <consortium name="The Broad Institute Genome Sequencing Center for Infectious Disease"/>
            <person name="Wu L."/>
            <person name="Ma J."/>
        </authorList>
    </citation>
    <scope>NUCLEOTIDE SEQUENCE [LARGE SCALE GENOMIC DNA]</scope>
    <source>
        <strain evidence="4">CGMCC 4.7466</strain>
    </source>
</reference>
<comment type="caution">
    <text evidence="3">The sequence shown here is derived from an EMBL/GenBank/DDBJ whole genome shotgun (WGS) entry which is preliminary data.</text>
</comment>
<dbReference type="EC" id="5.3.1.6" evidence="3"/>
<organism evidence="3 4">
    <name type="scientific">Negadavirga shengliensis</name>
    <dbReference type="NCBI Taxonomy" id="1389218"/>
    <lineage>
        <taxon>Bacteria</taxon>
        <taxon>Pseudomonadati</taxon>
        <taxon>Bacteroidota</taxon>
        <taxon>Cytophagia</taxon>
        <taxon>Cytophagales</taxon>
        <taxon>Cyclobacteriaceae</taxon>
        <taxon>Negadavirga</taxon>
    </lineage>
</organism>
<dbReference type="Pfam" id="PF02502">
    <property type="entry name" value="LacAB_rpiB"/>
    <property type="match status" value="1"/>
</dbReference>
<dbReference type="InterPro" id="IPR003500">
    <property type="entry name" value="RpiB_LacA_LacB"/>
</dbReference>
<evidence type="ECO:0000256" key="1">
    <source>
        <dbReference type="ARBA" id="ARBA00008754"/>
    </source>
</evidence>
<dbReference type="EMBL" id="JBHSJJ010000003">
    <property type="protein sequence ID" value="MFC4871181.1"/>
    <property type="molecule type" value="Genomic_DNA"/>
</dbReference>
<dbReference type="Gene3D" id="3.40.1400.10">
    <property type="entry name" value="Sugar-phosphate isomerase, RpiB/LacA/LacB"/>
    <property type="match status" value="1"/>
</dbReference>
<dbReference type="PIRSF" id="PIRSF005384">
    <property type="entry name" value="RpiB_LacA_B"/>
    <property type="match status" value="1"/>
</dbReference>
<keyword evidence="2 3" id="KW-0413">Isomerase</keyword>
<dbReference type="GO" id="GO:0004751">
    <property type="term" value="F:ribose-5-phosphate isomerase activity"/>
    <property type="evidence" value="ECO:0007669"/>
    <property type="project" value="UniProtKB-EC"/>
</dbReference>
<evidence type="ECO:0000313" key="4">
    <source>
        <dbReference type="Proteomes" id="UP001595818"/>
    </source>
</evidence>
<dbReference type="SUPFAM" id="SSF89623">
    <property type="entry name" value="Ribose/Galactose isomerase RpiB/AlsB"/>
    <property type="match status" value="1"/>
</dbReference>
<dbReference type="PANTHER" id="PTHR30345">
    <property type="entry name" value="RIBOSE-5-PHOSPHATE ISOMERASE B"/>
    <property type="match status" value="1"/>
</dbReference>
<dbReference type="RefSeq" id="WP_377062418.1">
    <property type="nucleotide sequence ID" value="NZ_JBHSJJ010000003.1"/>
</dbReference>
<keyword evidence="4" id="KW-1185">Reference proteome</keyword>
<dbReference type="InterPro" id="IPR004785">
    <property type="entry name" value="RpiB"/>
</dbReference>
<gene>
    <name evidence="3" type="primary">rpiB</name>
    <name evidence="3" type="ORF">ACFPFU_05745</name>
</gene>
<accession>A0ABV9SXW6</accession>
<evidence type="ECO:0000313" key="3">
    <source>
        <dbReference type="EMBL" id="MFC4871181.1"/>
    </source>
</evidence>
<proteinExistence type="inferred from homology"/>
<evidence type="ECO:0000256" key="2">
    <source>
        <dbReference type="ARBA" id="ARBA00023235"/>
    </source>
</evidence>
<dbReference type="NCBIfam" id="TIGR00689">
    <property type="entry name" value="rpiB_lacA_lacB"/>
    <property type="match status" value="1"/>
</dbReference>
<comment type="similarity">
    <text evidence="1">Belongs to the LacAB/RpiB family.</text>
</comment>
<protein>
    <submittedName>
        <fullName evidence="3">Ribose 5-phosphate isomerase B</fullName>
        <ecNumber evidence="3">5.3.1.6</ecNumber>
    </submittedName>
</protein>